<evidence type="ECO:0000256" key="1">
    <source>
        <dbReference type="SAM" id="Coils"/>
    </source>
</evidence>
<dbReference type="Proteomes" id="UP000076727">
    <property type="component" value="Unassembled WGS sequence"/>
</dbReference>
<gene>
    <name evidence="3" type="ORF">DAEQUDRAFT_725229</name>
</gene>
<keyword evidence="4" id="KW-1185">Reference proteome</keyword>
<dbReference type="AlphaFoldDB" id="A0A165RFD4"/>
<reference evidence="3 4" key="1">
    <citation type="journal article" date="2016" name="Mol. Biol. Evol.">
        <title>Comparative Genomics of Early-Diverging Mushroom-Forming Fungi Provides Insights into the Origins of Lignocellulose Decay Capabilities.</title>
        <authorList>
            <person name="Nagy L.G."/>
            <person name="Riley R."/>
            <person name="Tritt A."/>
            <person name="Adam C."/>
            <person name="Daum C."/>
            <person name="Floudas D."/>
            <person name="Sun H."/>
            <person name="Yadav J.S."/>
            <person name="Pangilinan J."/>
            <person name="Larsson K.H."/>
            <person name="Matsuura K."/>
            <person name="Barry K."/>
            <person name="Labutti K."/>
            <person name="Kuo R."/>
            <person name="Ohm R.A."/>
            <person name="Bhattacharya S.S."/>
            <person name="Shirouzu T."/>
            <person name="Yoshinaga Y."/>
            <person name="Martin F.M."/>
            <person name="Grigoriev I.V."/>
            <person name="Hibbett D.S."/>
        </authorList>
    </citation>
    <scope>NUCLEOTIDE SEQUENCE [LARGE SCALE GENOMIC DNA]</scope>
    <source>
        <strain evidence="3 4">L-15889</strain>
    </source>
</reference>
<evidence type="ECO:0000313" key="3">
    <source>
        <dbReference type="EMBL" id="KZT70678.1"/>
    </source>
</evidence>
<organism evidence="3 4">
    <name type="scientific">Daedalea quercina L-15889</name>
    <dbReference type="NCBI Taxonomy" id="1314783"/>
    <lineage>
        <taxon>Eukaryota</taxon>
        <taxon>Fungi</taxon>
        <taxon>Dikarya</taxon>
        <taxon>Basidiomycota</taxon>
        <taxon>Agaricomycotina</taxon>
        <taxon>Agaricomycetes</taxon>
        <taxon>Polyporales</taxon>
        <taxon>Fomitopsis</taxon>
    </lineage>
</organism>
<dbReference type="STRING" id="1314783.A0A165RFD4"/>
<dbReference type="EMBL" id="KV429050">
    <property type="protein sequence ID" value="KZT70678.1"/>
    <property type="molecule type" value="Genomic_DNA"/>
</dbReference>
<feature type="compositionally biased region" description="Polar residues" evidence="2">
    <location>
        <begin position="247"/>
        <end position="258"/>
    </location>
</feature>
<feature type="compositionally biased region" description="Pro residues" evidence="2">
    <location>
        <begin position="345"/>
        <end position="354"/>
    </location>
</feature>
<keyword evidence="1" id="KW-0175">Coiled coil</keyword>
<feature type="region of interest" description="Disordered" evidence="2">
    <location>
        <begin position="179"/>
        <end position="289"/>
    </location>
</feature>
<feature type="region of interest" description="Disordered" evidence="2">
    <location>
        <begin position="342"/>
        <end position="361"/>
    </location>
</feature>
<feature type="compositionally biased region" description="Low complexity" evidence="2">
    <location>
        <begin position="278"/>
        <end position="289"/>
    </location>
</feature>
<evidence type="ECO:0000256" key="2">
    <source>
        <dbReference type="SAM" id="MobiDB-lite"/>
    </source>
</evidence>
<name>A0A165RFD4_9APHY</name>
<evidence type="ECO:0000313" key="4">
    <source>
        <dbReference type="Proteomes" id="UP000076727"/>
    </source>
</evidence>
<feature type="compositionally biased region" description="Polar residues" evidence="2">
    <location>
        <begin position="201"/>
        <end position="217"/>
    </location>
</feature>
<dbReference type="OrthoDB" id="3070390at2759"/>
<accession>A0A165RFD4</accession>
<protein>
    <submittedName>
        <fullName evidence="3">Uncharacterized protein</fullName>
    </submittedName>
</protein>
<feature type="coiled-coil region" evidence="1">
    <location>
        <begin position="361"/>
        <end position="409"/>
    </location>
</feature>
<proteinExistence type="predicted"/>
<sequence>MQITVYLHYRGTKSFQMRQLKDDTARYLEEFVNKDLTSFGLPAPQECTTAWRSGIIRCIWSVEEGSYLQSYICIAFKGISSLLLPDLSLSMIGLSLDGKQTYITAQGVKNPAPPPKTSSSLATYTHRLGKAPGAPKSIMAARLTASPMAHHAHSIRHSDDGSEMHPPATGIRLGMTTQDNGYAGRSSARAVGDETAIPSPSGISGNQGSMSVQSSYVPPQPHSKCSESIAMKLESEAAAPDADTELENSISASTSSGAMQPRAPSVHSTVHDPPPSPSRSSISSSSQAAPSILSARSAAISATSATSDASAATLTREISDVRREIYALSARDIALSLQLKRLGARPPPRPPAETPGPAAATTQIEDEISDLRAQLKAESEARAGAESALREERRRRELAEAVVADARRECKVPFVVPALMDALMDMSRLTGDVLDGVNSERSMQVFGV</sequence>